<evidence type="ECO:0000259" key="1">
    <source>
        <dbReference type="PROSITE" id="PS50995"/>
    </source>
</evidence>
<dbReference type="EMBL" id="FCNZ02000031">
    <property type="protein sequence ID" value="SAL76882.1"/>
    <property type="molecule type" value="Genomic_DNA"/>
</dbReference>
<dbReference type="InterPro" id="IPR000835">
    <property type="entry name" value="HTH_MarR-typ"/>
</dbReference>
<dbReference type="Proteomes" id="UP000054717">
    <property type="component" value="Unassembled WGS sequence"/>
</dbReference>
<dbReference type="GO" id="GO:0006950">
    <property type="term" value="P:response to stress"/>
    <property type="evidence" value="ECO:0007669"/>
    <property type="project" value="TreeGrafter"/>
</dbReference>
<organism evidence="2 3">
    <name type="scientific">Caballeronia telluris</name>
    <dbReference type="NCBI Taxonomy" id="326475"/>
    <lineage>
        <taxon>Bacteria</taxon>
        <taxon>Pseudomonadati</taxon>
        <taxon>Pseudomonadota</taxon>
        <taxon>Betaproteobacteria</taxon>
        <taxon>Burkholderiales</taxon>
        <taxon>Burkholderiaceae</taxon>
        <taxon>Caballeronia</taxon>
    </lineage>
</organism>
<dbReference type="SUPFAM" id="SSF46785">
    <property type="entry name" value="Winged helix' DNA-binding domain"/>
    <property type="match status" value="1"/>
</dbReference>
<dbReference type="GO" id="GO:0003700">
    <property type="term" value="F:DNA-binding transcription factor activity"/>
    <property type="evidence" value="ECO:0007669"/>
    <property type="project" value="InterPro"/>
</dbReference>
<dbReference type="SMART" id="SM00347">
    <property type="entry name" value="HTH_MARR"/>
    <property type="match status" value="1"/>
</dbReference>
<name>A0A158K6Y1_9BURK</name>
<keyword evidence="3" id="KW-1185">Reference proteome</keyword>
<dbReference type="InterPro" id="IPR036388">
    <property type="entry name" value="WH-like_DNA-bd_sf"/>
</dbReference>
<dbReference type="RefSeq" id="WP_087633247.1">
    <property type="nucleotide sequence ID" value="NZ_FCNZ02000031.1"/>
</dbReference>
<feature type="domain" description="HTH marR-type" evidence="1">
    <location>
        <begin position="16"/>
        <end position="148"/>
    </location>
</feature>
<dbReference type="PROSITE" id="PS50995">
    <property type="entry name" value="HTH_MARR_2"/>
    <property type="match status" value="1"/>
</dbReference>
<dbReference type="PANTHER" id="PTHR33164">
    <property type="entry name" value="TRANSCRIPTIONAL REGULATOR, MARR FAMILY"/>
    <property type="match status" value="1"/>
</dbReference>
<dbReference type="Pfam" id="PF12802">
    <property type="entry name" value="MarR_2"/>
    <property type="match status" value="1"/>
</dbReference>
<dbReference type="Gene3D" id="1.10.10.10">
    <property type="entry name" value="Winged helix-like DNA-binding domain superfamily/Winged helix DNA-binding domain"/>
    <property type="match status" value="1"/>
</dbReference>
<proteinExistence type="predicted"/>
<dbReference type="InterPro" id="IPR039422">
    <property type="entry name" value="MarR/SlyA-like"/>
</dbReference>
<sequence>MTSSSAPLTARKSTYLDCNCFAIRQAARYVSQLYERHLSGAGLTGAQFTLVAAIGRSPGIQMADLADAMVMDRTTLVRALKPLQRDGIVEAAPQSSGTRAVGLRLSDAGKEALARASLCWQAAQAEFEEKFGPDRARQLRQSLFELTAAG</sequence>
<evidence type="ECO:0000313" key="3">
    <source>
        <dbReference type="Proteomes" id="UP000054717"/>
    </source>
</evidence>
<dbReference type="STRING" id="326475.AWB66_05505"/>
<accession>A0A158K6Y1</accession>
<comment type="caution">
    <text evidence="2">The sequence shown here is derived from an EMBL/GenBank/DDBJ whole genome shotgun (WGS) entry which is preliminary data.</text>
</comment>
<evidence type="ECO:0000313" key="2">
    <source>
        <dbReference type="EMBL" id="SAL76882.1"/>
    </source>
</evidence>
<reference evidence="2" key="1">
    <citation type="submission" date="2016-01" db="EMBL/GenBank/DDBJ databases">
        <authorList>
            <person name="Peeters Charlotte."/>
        </authorList>
    </citation>
    <scope>NUCLEOTIDE SEQUENCE</scope>
    <source>
        <strain evidence="2">LMG 22936</strain>
    </source>
</reference>
<dbReference type="PANTHER" id="PTHR33164:SF105">
    <property type="entry name" value="TRANSCRIPTIONAL REPRESSOR PROTEIN-RELATED"/>
    <property type="match status" value="1"/>
</dbReference>
<dbReference type="InterPro" id="IPR036390">
    <property type="entry name" value="WH_DNA-bd_sf"/>
</dbReference>
<gene>
    <name evidence="2" type="ORF">AWB66_05505</name>
</gene>
<dbReference type="AlphaFoldDB" id="A0A158K6Y1"/>
<protein>
    <submittedName>
        <fullName evidence="2">MarR family transcriptional regulator</fullName>
    </submittedName>
</protein>